<dbReference type="InterPro" id="IPR006829">
    <property type="entry name" value="LXG_dom"/>
</dbReference>
<evidence type="ECO:0000256" key="4">
    <source>
        <dbReference type="SAM" id="MobiDB-lite"/>
    </source>
</evidence>
<evidence type="ECO:0000256" key="1">
    <source>
        <dbReference type="ARBA" id="ARBA00004613"/>
    </source>
</evidence>
<reference evidence="6 7" key="1">
    <citation type="journal article" date="2011" name="Environ. Microbiol.">
        <title>Genome of alkaliphilic Bacillus pseudofirmus OF4 reveals adaptations that support the ability to grow in an external pH range from 7.5 to 11.4.</title>
        <authorList>
            <person name="Janto B."/>
            <person name="Ahmed A."/>
            <person name="Ito M."/>
            <person name="Liu J."/>
            <person name="Hicks D.B."/>
            <person name="Pagni S."/>
            <person name="Fackelmayer O.J."/>
            <person name="Smith T.A."/>
            <person name="Earl J."/>
            <person name="Elbourne L.D."/>
            <person name="Hassan K."/>
            <person name="Paulsen I.T."/>
            <person name="Kolsto A.B."/>
            <person name="Tourasse N.J."/>
            <person name="Ehrlich G.D."/>
            <person name="Boissy R."/>
            <person name="Ivey D.M."/>
            <person name="Li G."/>
            <person name="Xue Y."/>
            <person name="Ma Y."/>
            <person name="Hu F.Z."/>
            <person name="Krulwich T.A."/>
        </authorList>
    </citation>
    <scope>NUCLEOTIDE SEQUENCE [LARGE SCALE GENOMIC DNA]</scope>
    <source>
        <strain evidence="7">ATCC BAA-2126 / JCM 17055 / OF4</strain>
    </source>
</reference>
<sequence length="531" mass="58965">MKALDVDDLHSGIEEIQAKIEVHIEQLAQIEAGITAIVGLSDSLKGEGGTAIRRFYQEGHLPLLTFLKLSLTQYNKVLSQMKASLHSLEPAANGRIVESFLEGDLEQGLRQVEMVTANLTNGTNAAMQTVSDLVALPHIRDDEVKHYVQKARQEKDQTIEHLHQFDYEQTASLKSVEADVNLMERYVQELQAMFQVKGSNVSTHLTNQLTYNSFYLMLNSKLAARQSQSTYLFKQMQPPAYAIHTTMTEAVTFDKWINPSCPRSSHVNKAVAVEPERNWFQKAGDQIVSGAKTVGKAAKDHSREIGSTVLDFTPIVGNIKAGVEATRGVDPITKRELEDWEKYFAAAGILAGGFAKLGSKAVKGVKGIDQANDANRGISDGIIRDGSHLRKNGTLKPNVQYQAGEYNYQYKTDEFGRLTDFNTDELRLTKRENRLPHNSNTPGKEPGDHAGHLAGDRFGGSPDLDNLVSQSSSVNLSKYKKLENQWAKAIEEGKDVSVNVKVNYNGNSTRPSSFDIEYEIDGRMRFTSMEN</sequence>
<dbReference type="Pfam" id="PF04740">
    <property type="entry name" value="LXG"/>
    <property type="match status" value="1"/>
</dbReference>
<dbReference type="HOGENOM" id="CLU_544761_0_0_9"/>
<dbReference type="InterPro" id="IPR027797">
    <property type="entry name" value="PT-TG_dom"/>
</dbReference>
<keyword evidence="2" id="KW-0964">Secreted</keyword>
<dbReference type="RefSeq" id="WP_012960621.1">
    <property type="nucleotide sequence ID" value="NC_013791.2"/>
</dbReference>
<gene>
    <name evidence="6" type="ordered locus">BpOF4_06440</name>
</gene>
<accession>D3G073</accession>
<feature type="region of interest" description="Disordered" evidence="4">
    <location>
        <begin position="428"/>
        <end position="466"/>
    </location>
</feature>
<dbReference type="Proteomes" id="UP000001544">
    <property type="component" value="Chromosome"/>
</dbReference>
<dbReference type="Pfam" id="PF14449">
    <property type="entry name" value="PT-TG"/>
    <property type="match status" value="1"/>
</dbReference>
<dbReference type="Gene3D" id="3.40.570.10">
    <property type="entry name" value="Extracellular Endonuclease, subunit A"/>
    <property type="match status" value="1"/>
</dbReference>
<dbReference type="GO" id="GO:0005576">
    <property type="term" value="C:extracellular region"/>
    <property type="evidence" value="ECO:0007669"/>
    <property type="project" value="UniProtKB-SubCell"/>
</dbReference>
<feature type="compositionally biased region" description="Basic and acidic residues" evidence="4">
    <location>
        <begin position="445"/>
        <end position="455"/>
    </location>
</feature>
<evidence type="ECO:0000259" key="5">
    <source>
        <dbReference type="PROSITE" id="PS51756"/>
    </source>
</evidence>
<dbReference type="EMBL" id="CP001878">
    <property type="protein sequence ID" value="ADC49348.1"/>
    <property type="molecule type" value="Genomic_DNA"/>
</dbReference>
<dbReference type="InterPro" id="IPR044927">
    <property type="entry name" value="Endonuclea_NS_2"/>
</dbReference>
<evidence type="ECO:0000313" key="6">
    <source>
        <dbReference type="EMBL" id="ADC49348.1"/>
    </source>
</evidence>
<dbReference type="PROSITE" id="PS51756">
    <property type="entry name" value="LXG"/>
    <property type="match status" value="1"/>
</dbReference>
<comment type="subcellular location">
    <subcellularLocation>
        <location evidence="1">Secreted</location>
    </subcellularLocation>
</comment>
<protein>
    <recommendedName>
        <fullName evidence="5">LXG domain-containing protein</fullName>
    </recommendedName>
</protein>
<proteinExistence type="inferred from homology"/>
<dbReference type="Pfam" id="PF13930">
    <property type="entry name" value="Endonuclea_NS_2"/>
    <property type="match status" value="1"/>
</dbReference>
<feature type="region of interest" description="Disordered" evidence="4">
    <location>
        <begin position="376"/>
        <end position="395"/>
    </location>
</feature>
<organism evidence="6 7">
    <name type="scientific">Alkalihalophilus pseudofirmus (strain ATCC BAA-2126 / JCM 17055 / OF4)</name>
    <name type="common">Bacillus pseudofirmus</name>
    <dbReference type="NCBI Taxonomy" id="398511"/>
    <lineage>
        <taxon>Bacteria</taxon>
        <taxon>Bacillati</taxon>
        <taxon>Bacillota</taxon>
        <taxon>Bacilli</taxon>
        <taxon>Bacillales</taxon>
        <taxon>Bacillaceae</taxon>
        <taxon>Alkalihalophilus</taxon>
    </lineage>
</organism>
<dbReference type="AlphaFoldDB" id="D3G073"/>
<feature type="domain" description="LXG" evidence="5">
    <location>
        <begin position="1"/>
        <end position="235"/>
    </location>
</feature>
<keyword evidence="7" id="KW-1185">Reference proteome</keyword>
<evidence type="ECO:0000256" key="3">
    <source>
        <dbReference type="ARBA" id="ARBA00034117"/>
    </source>
</evidence>
<dbReference type="InterPro" id="IPR044929">
    <property type="entry name" value="DNA/RNA_non-sp_Endonuclease_sf"/>
</dbReference>
<dbReference type="STRING" id="398511.BpOF4_06440"/>
<evidence type="ECO:0000313" key="7">
    <source>
        <dbReference type="Proteomes" id="UP000001544"/>
    </source>
</evidence>
<dbReference type="KEGG" id="bpf:BpOF4_06440"/>
<evidence type="ECO:0000256" key="2">
    <source>
        <dbReference type="ARBA" id="ARBA00022525"/>
    </source>
</evidence>
<dbReference type="eggNOG" id="COG5444">
    <property type="taxonomic scope" value="Bacteria"/>
</dbReference>
<name>D3G073_ALKPO</name>
<comment type="similarity">
    <text evidence="3">In the N-terminal section; belongs to the LXG family.</text>
</comment>